<keyword evidence="2" id="KW-1185">Reference proteome</keyword>
<comment type="caution">
    <text evidence="1">The sequence shown here is derived from an EMBL/GenBank/DDBJ whole genome shotgun (WGS) entry which is preliminary data.</text>
</comment>
<organism evidence="1 2">
    <name type="scientific">Anthostomella pinea</name>
    <dbReference type="NCBI Taxonomy" id="933095"/>
    <lineage>
        <taxon>Eukaryota</taxon>
        <taxon>Fungi</taxon>
        <taxon>Dikarya</taxon>
        <taxon>Ascomycota</taxon>
        <taxon>Pezizomycotina</taxon>
        <taxon>Sordariomycetes</taxon>
        <taxon>Xylariomycetidae</taxon>
        <taxon>Xylariales</taxon>
        <taxon>Xylariaceae</taxon>
        <taxon>Anthostomella</taxon>
    </lineage>
</organism>
<dbReference type="SUPFAM" id="SSF54427">
    <property type="entry name" value="NTF2-like"/>
    <property type="match status" value="1"/>
</dbReference>
<evidence type="ECO:0000313" key="2">
    <source>
        <dbReference type="Proteomes" id="UP001295740"/>
    </source>
</evidence>
<name>A0AAI8V9E5_9PEZI</name>
<proteinExistence type="predicted"/>
<evidence type="ECO:0000313" key="1">
    <source>
        <dbReference type="EMBL" id="CAJ2500512.1"/>
    </source>
</evidence>
<dbReference type="InterPro" id="IPR032710">
    <property type="entry name" value="NTF2-like_dom_sf"/>
</dbReference>
<dbReference type="EMBL" id="CAUWAG010000003">
    <property type="protein sequence ID" value="CAJ2500512.1"/>
    <property type="molecule type" value="Genomic_DNA"/>
</dbReference>
<dbReference type="Proteomes" id="UP001295740">
    <property type="component" value="Unassembled WGS sequence"/>
</dbReference>
<gene>
    <name evidence="1" type="ORF">KHLLAP_LOCUS980</name>
</gene>
<accession>A0AAI8V9E5</accession>
<sequence length="158" mass="17380">MALSDDLHHKLDALYAHWQALTPDSPEDDFAAFASFFDENCTAWLLSMRDFDTPSIGRAGVITGIKAALKDSQIRERRVIDRSSTGRKVFCETSNVLTVYGKIVDPFPETTVAVFGEGGLVLDFKIYSCRSKVVALVQDATGAGPYKRAEVEVACHCE</sequence>
<protein>
    <submittedName>
        <fullName evidence="1">Uu.00g033650.m01.CDS01</fullName>
    </submittedName>
</protein>
<dbReference type="AlphaFoldDB" id="A0AAI8V9E5"/>
<reference evidence="1" key="1">
    <citation type="submission" date="2023-10" db="EMBL/GenBank/DDBJ databases">
        <authorList>
            <person name="Hackl T."/>
        </authorList>
    </citation>
    <scope>NUCLEOTIDE SEQUENCE</scope>
</reference>